<evidence type="ECO:0000313" key="2">
    <source>
        <dbReference type="Proteomes" id="UP000244898"/>
    </source>
</evidence>
<protein>
    <recommendedName>
        <fullName evidence="3">DNA cytosine methyltransferase</fullName>
    </recommendedName>
</protein>
<proteinExistence type="predicted"/>
<sequence length="229" mass="26069">MQNRPLRALVACETSGIARRALEAHGFDTWSCDLEPAEDGSNRHIVCDVRDGILHEGWDLLAVMHPPCTRLCRSGRQWMSGPGKWTPPKRLPKGKTVEILRAEFELGVDIFTTCWNAPIERVAIENPVMNDLAKDRMPADLPKPQLVQPFWFGEPAYKETGWYLRGLPELAETNRLQEPARGSDEWNRWNRVHRMPPGPERARLRSRSFPGMMNAAAEQWANPAKRAVV</sequence>
<name>A0A2R8C5L8_9RHOB</name>
<evidence type="ECO:0008006" key="3">
    <source>
        <dbReference type="Google" id="ProtNLM"/>
    </source>
</evidence>
<evidence type="ECO:0000313" key="1">
    <source>
        <dbReference type="EMBL" id="SPJ27656.1"/>
    </source>
</evidence>
<organism evidence="1 2">
    <name type="scientific">Falsiruegeria mediterranea M17</name>
    <dbReference type="NCBI Taxonomy" id="1200281"/>
    <lineage>
        <taxon>Bacteria</taxon>
        <taxon>Pseudomonadati</taxon>
        <taxon>Pseudomonadota</taxon>
        <taxon>Alphaproteobacteria</taxon>
        <taxon>Rhodobacterales</taxon>
        <taxon>Roseobacteraceae</taxon>
        <taxon>Falsiruegeria</taxon>
    </lineage>
</organism>
<accession>A0A2R8C5L8</accession>
<dbReference type="RefSeq" id="WP_108785913.1">
    <property type="nucleotide sequence ID" value="NZ_ONZG01000002.1"/>
</dbReference>
<keyword evidence="2" id="KW-1185">Reference proteome</keyword>
<reference evidence="2" key="1">
    <citation type="submission" date="2018-03" db="EMBL/GenBank/DDBJ databases">
        <authorList>
            <person name="Rodrigo-Torres L."/>
            <person name="Arahal R. D."/>
            <person name="Lucena T."/>
        </authorList>
    </citation>
    <scope>NUCLEOTIDE SEQUENCE [LARGE SCALE GENOMIC DNA]</scope>
    <source>
        <strain evidence="2">CECT 7615</strain>
    </source>
</reference>
<dbReference type="EMBL" id="ONZG01000002">
    <property type="protein sequence ID" value="SPJ27656.1"/>
    <property type="molecule type" value="Genomic_DNA"/>
</dbReference>
<dbReference type="AlphaFoldDB" id="A0A2R8C5L8"/>
<dbReference type="Proteomes" id="UP000244898">
    <property type="component" value="Unassembled WGS sequence"/>
</dbReference>
<gene>
    <name evidence="1" type="ORF">TRM7615_01146</name>
</gene>
<dbReference type="OrthoDB" id="9134166at2"/>